<reference evidence="1" key="1">
    <citation type="journal article" date="2020" name="Stud. Mycol.">
        <title>101 Dothideomycetes genomes: a test case for predicting lifestyles and emergence of pathogens.</title>
        <authorList>
            <person name="Haridas S."/>
            <person name="Albert R."/>
            <person name="Binder M."/>
            <person name="Bloem J."/>
            <person name="Labutti K."/>
            <person name="Salamov A."/>
            <person name="Andreopoulos B."/>
            <person name="Baker S."/>
            <person name="Barry K."/>
            <person name="Bills G."/>
            <person name="Bluhm B."/>
            <person name="Cannon C."/>
            <person name="Castanera R."/>
            <person name="Culley D."/>
            <person name="Daum C."/>
            <person name="Ezra D."/>
            <person name="Gonzalez J."/>
            <person name="Henrissat B."/>
            <person name="Kuo A."/>
            <person name="Liang C."/>
            <person name="Lipzen A."/>
            <person name="Lutzoni F."/>
            <person name="Magnuson J."/>
            <person name="Mondo S."/>
            <person name="Nolan M."/>
            <person name="Ohm R."/>
            <person name="Pangilinan J."/>
            <person name="Park H.-J."/>
            <person name="Ramirez L."/>
            <person name="Alfaro M."/>
            <person name="Sun H."/>
            <person name="Tritt A."/>
            <person name="Yoshinaga Y."/>
            <person name="Zwiers L.-H."/>
            <person name="Turgeon B."/>
            <person name="Goodwin S."/>
            <person name="Spatafora J."/>
            <person name="Crous P."/>
            <person name="Grigoriev I."/>
        </authorList>
    </citation>
    <scope>NUCLEOTIDE SEQUENCE</scope>
    <source>
        <strain evidence="1">Tuck. ex Michener</strain>
    </source>
</reference>
<dbReference type="Proteomes" id="UP000800092">
    <property type="component" value="Unassembled WGS sequence"/>
</dbReference>
<sequence>MSTPPQVSHKTQVTRSYTAPPAAPALIQKFCRYTSCTPHTASRMCASSSPSAVPTNDGIGLRRLCCAGPDGLTITTPSGFQRTSNCDGSSPYWYITPVDFWTPIRASGMQARWEKGEADQLVGRHLGVQDGGDIGSEEVSGGDFEGRRHIRAGCVPRQRWP</sequence>
<protein>
    <submittedName>
        <fullName evidence="1">Uncharacterized protein</fullName>
    </submittedName>
</protein>
<dbReference type="AlphaFoldDB" id="A0A6A6H8N0"/>
<dbReference type="EMBL" id="ML991799">
    <property type="protein sequence ID" value="KAF2234362.1"/>
    <property type="molecule type" value="Genomic_DNA"/>
</dbReference>
<gene>
    <name evidence="1" type="ORF">EV356DRAFT_158816</name>
</gene>
<accession>A0A6A6H8N0</accession>
<keyword evidence="2" id="KW-1185">Reference proteome</keyword>
<proteinExistence type="predicted"/>
<evidence type="ECO:0000313" key="1">
    <source>
        <dbReference type="EMBL" id="KAF2234362.1"/>
    </source>
</evidence>
<organism evidence="1 2">
    <name type="scientific">Viridothelium virens</name>
    <name type="common">Speckled blister lichen</name>
    <name type="synonym">Trypethelium virens</name>
    <dbReference type="NCBI Taxonomy" id="1048519"/>
    <lineage>
        <taxon>Eukaryota</taxon>
        <taxon>Fungi</taxon>
        <taxon>Dikarya</taxon>
        <taxon>Ascomycota</taxon>
        <taxon>Pezizomycotina</taxon>
        <taxon>Dothideomycetes</taxon>
        <taxon>Dothideomycetes incertae sedis</taxon>
        <taxon>Trypetheliales</taxon>
        <taxon>Trypetheliaceae</taxon>
        <taxon>Viridothelium</taxon>
    </lineage>
</organism>
<evidence type="ECO:0000313" key="2">
    <source>
        <dbReference type="Proteomes" id="UP000800092"/>
    </source>
</evidence>
<name>A0A6A6H8N0_VIRVR</name>